<comment type="cofactor">
    <cofactor evidence="1">
        <name>Mg(2+)</name>
        <dbReference type="ChEBI" id="CHEBI:18420"/>
    </cofactor>
</comment>
<dbReference type="InterPro" id="IPR019999">
    <property type="entry name" value="Anth_synth_I-like"/>
</dbReference>
<dbReference type="InterPro" id="IPR015890">
    <property type="entry name" value="Chorismate_C"/>
</dbReference>
<dbReference type="EC" id="4.1.3.27" evidence="7"/>
<keyword evidence="4" id="KW-0460">Magnesium</keyword>
<accession>A0ABP3GMY9</accession>
<comment type="pathway">
    <text evidence="7">Amino-acid biosynthesis; L-tryptophan biosynthesis; L-tryptophan from chorismate: step 1/5.</text>
</comment>
<feature type="domain" description="Chorismate-utilising enzyme C-terminal" evidence="8">
    <location>
        <begin position="252"/>
        <end position="512"/>
    </location>
</feature>
<gene>
    <name evidence="10" type="ORF">GCM10009092_09720</name>
</gene>
<comment type="similarity">
    <text evidence="2 7">Belongs to the anthranilate synthase component I family.</text>
</comment>
<evidence type="ECO:0000259" key="8">
    <source>
        <dbReference type="Pfam" id="PF00425"/>
    </source>
</evidence>
<evidence type="ECO:0000313" key="11">
    <source>
        <dbReference type="Proteomes" id="UP001501757"/>
    </source>
</evidence>
<dbReference type="InterPro" id="IPR006805">
    <property type="entry name" value="Anth_synth_I_N"/>
</dbReference>
<keyword evidence="5 7" id="KW-0456">Lyase</keyword>
<dbReference type="PANTHER" id="PTHR11236">
    <property type="entry name" value="AMINOBENZOATE/ANTHRANILATE SYNTHASE"/>
    <property type="match status" value="1"/>
</dbReference>
<dbReference type="InterPro" id="IPR005801">
    <property type="entry name" value="ADC_synthase"/>
</dbReference>
<name>A0ABP3GMY9_9ALTE</name>
<evidence type="ECO:0000313" key="10">
    <source>
        <dbReference type="EMBL" id="GAA0347349.1"/>
    </source>
</evidence>
<dbReference type="PIRSF" id="PIRSF001373">
    <property type="entry name" value="TrpE"/>
    <property type="match status" value="1"/>
</dbReference>
<comment type="caution">
    <text evidence="10">The sequence shown here is derived from an EMBL/GenBank/DDBJ whole genome shotgun (WGS) entry which is preliminary data.</text>
</comment>
<keyword evidence="7" id="KW-0822">Tryptophan biosynthesis</keyword>
<evidence type="ECO:0000256" key="6">
    <source>
        <dbReference type="ARBA" id="ARBA00047683"/>
    </source>
</evidence>
<evidence type="ECO:0000256" key="7">
    <source>
        <dbReference type="PIRNR" id="PIRNR001373"/>
    </source>
</evidence>
<dbReference type="PANTHER" id="PTHR11236:SF49">
    <property type="entry name" value="ANTHRANILATE SYNTHASE COMPONENT 1"/>
    <property type="match status" value="1"/>
</dbReference>
<dbReference type="SUPFAM" id="SSF56322">
    <property type="entry name" value="ADC synthase"/>
    <property type="match status" value="1"/>
</dbReference>
<dbReference type="PRINTS" id="PR00095">
    <property type="entry name" value="ANTSNTHASEI"/>
</dbReference>
<protein>
    <recommendedName>
        <fullName evidence="7">Anthranilate synthase component 1</fullName>
        <ecNumber evidence="7">4.1.3.27</ecNumber>
    </recommendedName>
</protein>
<dbReference type="Pfam" id="PF00425">
    <property type="entry name" value="Chorismate_bind"/>
    <property type="match status" value="1"/>
</dbReference>
<reference evidence="11" key="1">
    <citation type="journal article" date="2019" name="Int. J. Syst. Evol. Microbiol.">
        <title>The Global Catalogue of Microorganisms (GCM) 10K type strain sequencing project: providing services to taxonomists for standard genome sequencing and annotation.</title>
        <authorList>
            <consortium name="The Broad Institute Genomics Platform"/>
            <consortium name="The Broad Institute Genome Sequencing Center for Infectious Disease"/>
            <person name="Wu L."/>
            <person name="Ma J."/>
        </authorList>
    </citation>
    <scope>NUCLEOTIDE SEQUENCE [LARGE SCALE GENOMIC DNA]</scope>
    <source>
        <strain evidence="11">JCM 13378</strain>
    </source>
</reference>
<evidence type="ECO:0000259" key="9">
    <source>
        <dbReference type="Pfam" id="PF04715"/>
    </source>
</evidence>
<comment type="catalytic activity">
    <reaction evidence="6 7">
        <text>chorismate + L-glutamine = anthranilate + pyruvate + L-glutamate + H(+)</text>
        <dbReference type="Rhea" id="RHEA:21732"/>
        <dbReference type="ChEBI" id="CHEBI:15361"/>
        <dbReference type="ChEBI" id="CHEBI:15378"/>
        <dbReference type="ChEBI" id="CHEBI:16567"/>
        <dbReference type="ChEBI" id="CHEBI:29748"/>
        <dbReference type="ChEBI" id="CHEBI:29985"/>
        <dbReference type="ChEBI" id="CHEBI:58359"/>
        <dbReference type="EC" id="4.1.3.27"/>
    </reaction>
</comment>
<evidence type="ECO:0000256" key="3">
    <source>
        <dbReference type="ARBA" id="ARBA00022723"/>
    </source>
</evidence>
<evidence type="ECO:0000256" key="4">
    <source>
        <dbReference type="ARBA" id="ARBA00022842"/>
    </source>
</evidence>
<dbReference type="RefSeq" id="WP_343842436.1">
    <property type="nucleotide sequence ID" value="NZ_BAAAEI010000006.1"/>
</dbReference>
<evidence type="ECO:0000256" key="2">
    <source>
        <dbReference type="ARBA" id="ARBA00009562"/>
    </source>
</evidence>
<dbReference type="Proteomes" id="UP001501757">
    <property type="component" value="Unassembled WGS sequence"/>
</dbReference>
<evidence type="ECO:0000256" key="5">
    <source>
        <dbReference type="ARBA" id="ARBA00023239"/>
    </source>
</evidence>
<keyword evidence="3" id="KW-0479">Metal-binding</keyword>
<proteinExistence type="inferred from homology"/>
<keyword evidence="11" id="KW-1185">Reference proteome</keyword>
<dbReference type="NCBIfam" id="NF010079">
    <property type="entry name" value="PRK13564.1"/>
    <property type="match status" value="1"/>
</dbReference>
<organism evidence="10 11">
    <name type="scientific">Bowmanella denitrificans</name>
    <dbReference type="NCBI Taxonomy" id="366582"/>
    <lineage>
        <taxon>Bacteria</taxon>
        <taxon>Pseudomonadati</taxon>
        <taxon>Pseudomonadota</taxon>
        <taxon>Gammaproteobacteria</taxon>
        <taxon>Alteromonadales</taxon>
        <taxon>Alteromonadaceae</taxon>
        <taxon>Bowmanella</taxon>
    </lineage>
</organism>
<keyword evidence="7" id="KW-0057">Aromatic amino acid biosynthesis</keyword>
<dbReference type="NCBIfam" id="TIGR00565">
    <property type="entry name" value="trpE_proteo"/>
    <property type="match status" value="1"/>
</dbReference>
<keyword evidence="7" id="KW-0028">Amino-acid biosynthesis</keyword>
<evidence type="ECO:0000256" key="1">
    <source>
        <dbReference type="ARBA" id="ARBA00001946"/>
    </source>
</evidence>
<dbReference type="InterPro" id="IPR005257">
    <property type="entry name" value="Anth_synth_I_TrpE"/>
</dbReference>
<dbReference type="Gene3D" id="3.60.120.10">
    <property type="entry name" value="Anthranilate synthase"/>
    <property type="match status" value="1"/>
</dbReference>
<dbReference type="EMBL" id="BAAAEI010000006">
    <property type="protein sequence ID" value="GAA0347349.1"/>
    <property type="molecule type" value="Genomic_DNA"/>
</dbReference>
<dbReference type="Pfam" id="PF04715">
    <property type="entry name" value="Anth_synt_I_N"/>
    <property type="match status" value="1"/>
</dbReference>
<sequence length="529" mass="58442">MSLAQLSDQPGKVETLIVQSRYQADPLNLYQILCHNKANSLLLESAEIDSKDDLKSLLLVDAALKLTCNGQTVTIEALTDNGKALLPLLVSHSQATKVQQSGDNVLTLVFAAADEHLDEDSRLKAKSVFDSLRTLLNWVQPLRQHPHAVFLGGAFAYDLLGGFENLPEVPEGANSCPDFVFYLAETLILIDHQTQNTEIIGSVFSGQNVAQNYFAVSQRLEHLHQQLQQGQQYQQQAVPRVSREQLAVDKSDEAYQQDVLALKEHILAGDIFQVVPSRTFSLPCPDPHLAYAKLKQQNPSPYMFFLQDEAFCIFGASPESALKYCSQSKQVEVYPIAGTRPRGFNPNGTINRDLDSRIELNLREDEKEKAEHLMLVDLARNDIARVSVPGSRFVKDLLKVDRYSQVMHLVSRVVGQLRPDLDALHAYQACMNMGTLVGAPKVSAARLIRRVEKQRRGSYGGAVGYVNSQGDMDTCIVIRSAFVRGGTAYVQAGAGVVYDSDPVSEANETRSKAQAVLRAIVDAHQEKLA</sequence>
<feature type="domain" description="Anthranilate synthase component I N-terminal" evidence="9">
    <location>
        <begin position="24"/>
        <end position="197"/>
    </location>
</feature>